<evidence type="ECO:0000256" key="1">
    <source>
        <dbReference type="ARBA" id="ARBA00010552"/>
    </source>
</evidence>
<reference evidence="3 4" key="1">
    <citation type="submission" date="2023-10" db="EMBL/GenBank/DDBJ databases">
        <title>Genomes of two closely related lineages of the louse Polyplax serrata with different host specificities.</title>
        <authorList>
            <person name="Martinu J."/>
            <person name="Tarabai H."/>
            <person name="Stefka J."/>
            <person name="Hypsa V."/>
        </authorList>
    </citation>
    <scope>NUCLEOTIDE SEQUENCE [LARGE SCALE GENOMIC DNA]</scope>
    <source>
        <strain evidence="3">HR10_N</strain>
    </source>
</reference>
<dbReference type="SUPFAM" id="SSF81383">
    <property type="entry name" value="F-box domain"/>
    <property type="match status" value="1"/>
</dbReference>
<comment type="caution">
    <text evidence="3">The sequence shown here is derived from an EMBL/GenBank/DDBJ whole genome shotgun (WGS) entry which is preliminary data.</text>
</comment>
<dbReference type="InterPro" id="IPR006175">
    <property type="entry name" value="YjgF/YER057c/UK114"/>
</dbReference>
<sequence>MEKILELCDSYGTTYPQHFQVFIDNCIATHGENFGANDYLFAAVYFMVLETGFTPVDKAGTVGNSESATFDIRKLRRIIAYGEDDIRISNHMNNAKYLFYRISLKLGGHGYSLCELQGVPSAEINTHLIINFLCKEPHIIKSLCLSTEAYVQINESQSKHKFVLKNLRELSILIKNNIAIHIKDTILTNEEEGCSGNLLCIPEEIQKKIIYSLKKDPISIQTLSSTCSYFYSFISKDTKLWEDICFQEYGGWILNKALQETSTVEDSNVFRTAFLNLKIKDSISQAVKVNDVIYLSGMIGLDVNTNKIVPGGVENEAKQIFKNMDAVLKAAGSGLDKIVKASVFLNDINDFGKVNEIYKQYITGHYPARSAYQVGKLPAGAIVEIEAIAVCGDVETKYIKQ</sequence>
<dbReference type="PROSITE" id="PS01094">
    <property type="entry name" value="UPF0076"/>
    <property type="match status" value="1"/>
</dbReference>
<comment type="similarity">
    <text evidence="1">Belongs to the RutC family.</text>
</comment>
<organism evidence="3 4">
    <name type="scientific">Polyplax serrata</name>
    <name type="common">Common mouse louse</name>
    <dbReference type="NCBI Taxonomy" id="468196"/>
    <lineage>
        <taxon>Eukaryota</taxon>
        <taxon>Metazoa</taxon>
        <taxon>Ecdysozoa</taxon>
        <taxon>Arthropoda</taxon>
        <taxon>Hexapoda</taxon>
        <taxon>Insecta</taxon>
        <taxon>Pterygota</taxon>
        <taxon>Neoptera</taxon>
        <taxon>Paraneoptera</taxon>
        <taxon>Psocodea</taxon>
        <taxon>Troctomorpha</taxon>
        <taxon>Phthiraptera</taxon>
        <taxon>Anoplura</taxon>
        <taxon>Polyplacidae</taxon>
        <taxon>Polyplax</taxon>
    </lineage>
</organism>
<evidence type="ECO:0000313" key="3">
    <source>
        <dbReference type="EMBL" id="KAK6632735.1"/>
    </source>
</evidence>
<dbReference type="PROSITE" id="PS50181">
    <property type="entry name" value="FBOX"/>
    <property type="match status" value="1"/>
</dbReference>
<dbReference type="Gene3D" id="3.40.1000.30">
    <property type="match status" value="1"/>
</dbReference>
<dbReference type="CDD" id="cd00448">
    <property type="entry name" value="YjgF_YER057c_UK114_family"/>
    <property type="match status" value="1"/>
</dbReference>
<dbReference type="GO" id="GO:0005829">
    <property type="term" value="C:cytosol"/>
    <property type="evidence" value="ECO:0007669"/>
    <property type="project" value="TreeGrafter"/>
</dbReference>
<dbReference type="InterPro" id="IPR001810">
    <property type="entry name" value="F-box_dom"/>
</dbReference>
<dbReference type="Proteomes" id="UP001372834">
    <property type="component" value="Unassembled WGS sequence"/>
</dbReference>
<dbReference type="GO" id="GO:0005739">
    <property type="term" value="C:mitochondrion"/>
    <property type="evidence" value="ECO:0007669"/>
    <property type="project" value="TreeGrafter"/>
</dbReference>
<dbReference type="InterPro" id="IPR019897">
    <property type="entry name" value="RidA_CS"/>
</dbReference>
<proteinExistence type="inferred from homology"/>
<dbReference type="FunFam" id="3.30.1330.40:FF:000001">
    <property type="entry name" value="L-PSP family endoribonuclease"/>
    <property type="match status" value="1"/>
</dbReference>
<evidence type="ECO:0000313" key="4">
    <source>
        <dbReference type="Proteomes" id="UP001372834"/>
    </source>
</evidence>
<dbReference type="EMBL" id="JAWJWE010000007">
    <property type="protein sequence ID" value="KAK6632735.1"/>
    <property type="molecule type" value="Genomic_DNA"/>
</dbReference>
<name>A0AAN8PHM7_POLSC</name>
<dbReference type="Gene3D" id="3.30.1330.40">
    <property type="entry name" value="RutC-like"/>
    <property type="match status" value="1"/>
</dbReference>
<dbReference type="NCBIfam" id="TIGR00004">
    <property type="entry name" value="Rid family detoxifying hydrolase"/>
    <property type="match status" value="1"/>
</dbReference>
<dbReference type="InterPro" id="IPR006056">
    <property type="entry name" value="RidA"/>
</dbReference>
<dbReference type="Pfam" id="PF01042">
    <property type="entry name" value="Ribonuc_L-PSP"/>
    <property type="match status" value="1"/>
</dbReference>
<gene>
    <name evidence="3" type="ORF">RUM43_013505</name>
</gene>
<dbReference type="InterPro" id="IPR036047">
    <property type="entry name" value="F-box-like_dom_sf"/>
</dbReference>
<dbReference type="SUPFAM" id="SSF55298">
    <property type="entry name" value="YjgF-like"/>
    <property type="match status" value="1"/>
</dbReference>
<dbReference type="InterPro" id="IPR035959">
    <property type="entry name" value="RutC-like_sf"/>
</dbReference>
<dbReference type="AlphaFoldDB" id="A0AAN8PHM7"/>
<dbReference type="PANTHER" id="PTHR11803">
    <property type="entry name" value="2-IMINOBUTANOATE/2-IMINOPROPANOATE DEAMINASE RIDA"/>
    <property type="match status" value="1"/>
</dbReference>
<feature type="domain" description="F-box" evidence="2">
    <location>
        <begin position="195"/>
        <end position="244"/>
    </location>
</feature>
<evidence type="ECO:0000259" key="2">
    <source>
        <dbReference type="PROSITE" id="PS50181"/>
    </source>
</evidence>
<dbReference type="PANTHER" id="PTHR11803:SF39">
    <property type="entry name" value="2-IMINOBUTANOATE_2-IMINOPROPANOATE DEAMINASE"/>
    <property type="match status" value="1"/>
</dbReference>
<protein>
    <recommendedName>
        <fullName evidence="2">F-box domain-containing protein</fullName>
    </recommendedName>
</protein>
<accession>A0AAN8PHM7</accession>
<dbReference type="GO" id="GO:0019239">
    <property type="term" value="F:deaminase activity"/>
    <property type="evidence" value="ECO:0007669"/>
    <property type="project" value="TreeGrafter"/>
</dbReference>